<proteinExistence type="predicted"/>
<keyword evidence="1" id="KW-1133">Transmembrane helix</keyword>
<dbReference type="Proteomes" id="UP001203852">
    <property type="component" value="Unassembled WGS sequence"/>
</dbReference>
<evidence type="ECO:0000256" key="1">
    <source>
        <dbReference type="SAM" id="Phobius"/>
    </source>
</evidence>
<dbReference type="EMBL" id="MU404363">
    <property type="protein sequence ID" value="KAI1608339.1"/>
    <property type="molecule type" value="Genomic_DNA"/>
</dbReference>
<name>A0AAN6DKZ3_9EURO</name>
<gene>
    <name evidence="2" type="ORF">EDD36DRAFT_482755</name>
</gene>
<accession>A0AAN6DKZ3</accession>
<keyword evidence="1" id="KW-0472">Membrane</keyword>
<comment type="caution">
    <text evidence="2">The sequence shown here is derived from an EMBL/GenBank/DDBJ whole genome shotgun (WGS) entry which is preliminary data.</text>
</comment>
<evidence type="ECO:0000313" key="3">
    <source>
        <dbReference type="Proteomes" id="UP001203852"/>
    </source>
</evidence>
<protein>
    <submittedName>
        <fullName evidence="2">Uncharacterized protein</fullName>
    </submittedName>
</protein>
<sequence>MVGAVRVAAIVLAGENLALNILAGYAVRQSPCWIFPLYIFISHRLAQTILAAIVTTLSLVLRDPDRGIVIPRLSLACEGAVELIYLYNSIRDGLHPGNPILRYEPISCAVWVALKILPIVSHVFVPWRFQSNPFAVVSVIDQALQIVGCMFFCKSVFVKKKGDRRQILAVAYGTISLVRRRLVSSTPSAFHGDDEDLLVHKYTVVKN</sequence>
<organism evidence="2 3">
    <name type="scientific">Exophiala viscosa</name>
    <dbReference type="NCBI Taxonomy" id="2486360"/>
    <lineage>
        <taxon>Eukaryota</taxon>
        <taxon>Fungi</taxon>
        <taxon>Dikarya</taxon>
        <taxon>Ascomycota</taxon>
        <taxon>Pezizomycotina</taxon>
        <taxon>Eurotiomycetes</taxon>
        <taxon>Chaetothyriomycetidae</taxon>
        <taxon>Chaetothyriales</taxon>
        <taxon>Herpotrichiellaceae</taxon>
        <taxon>Exophiala</taxon>
    </lineage>
</organism>
<feature type="transmembrane region" description="Helical" evidence="1">
    <location>
        <begin position="33"/>
        <end position="61"/>
    </location>
</feature>
<dbReference type="AlphaFoldDB" id="A0AAN6DKZ3"/>
<evidence type="ECO:0000313" key="2">
    <source>
        <dbReference type="EMBL" id="KAI1608339.1"/>
    </source>
</evidence>
<feature type="transmembrane region" description="Helical" evidence="1">
    <location>
        <begin position="7"/>
        <end position="27"/>
    </location>
</feature>
<reference evidence="2" key="1">
    <citation type="journal article" date="2022" name="bioRxiv">
        <title>Deciphering the potential niche of two novel black yeast fungi from a biological soil crust based on their genomes, phenotypes, and melanin regulation.</title>
        <authorList>
            <consortium name="DOE Joint Genome Institute"/>
            <person name="Carr E.C."/>
            <person name="Barton Q."/>
            <person name="Grambo S."/>
            <person name="Sullivan M."/>
            <person name="Renfro C.M."/>
            <person name="Kuo A."/>
            <person name="Pangilinan J."/>
            <person name="Lipzen A."/>
            <person name="Keymanesh K."/>
            <person name="Savage E."/>
            <person name="Barry K."/>
            <person name="Grigoriev I.V."/>
            <person name="Riekhof W.R."/>
            <person name="Harris S.S."/>
        </authorList>
    </citation>
    <scope>NUCLEOTIDE SEQUENCE</scope>
    <source>
        <strain evidence="2">JF 03-4F</strain>
    </source>
</reference>
<keyword evidence="3" id="KW-1185">Reference proteome</keyword>
<keyword evidence="1" id="KW-0812">Transmembrane</keyword>